<reference evidence="3" key="2">
    <citation type="submission" date="2023-06" db="EMBL/GenBank/DDBJ databases">
        <authorList>
            <consortium name="Lawrence Berkeley National Laboratory"/>
            <person name="Mondo S.J."/>
            <person name="Hensen N."/>
            <person name="Bonometti L."/>
            <person name="Westerberg I."/>
            <person name="Brannstrom I.O."/>
            <person name="Guillou S."/>
            <person name="Cros-Aarteil S."/>
            <person name="Calhoun S."/>
            <person name="Haridas S."/>
            <person name="Kuo A."/>
            <person name="Pangilinan J."/>
            <person name="Riley R."/>
            <person name="Labutti K."/>
            <person name="Andreopoulos B."/>
            <person name="Lipzen A."/>
            <person name="Chen C."/>
            <person name="Yanf M."/>
            <person name="Daum C."/>
            <person name="Ng V."/>
            <person name="Clum A."/>
            <person name="Steindorff A."/>
            <person name="Ohm R."/>
            <person name="Martin F."/>
            <person name="Silar P."/>
            <person name="Natvig D."/>
            <person name="Lalanne C."/>
            <person name="Gautier V."/>
            <person name="Ament-Velasquez S.L."/>
            <person name="Kruys A."/>
            <person name="Hutchinson M.I."/>
            <person name="Powell A.J."/>
            <person name="Barry K."/>
            <person name="Miller A.N."/>
            <person name="Grigoriev I.V."/>
            <person name="Debuchy R."/>
            <person name="Gladieux P."/>
            <person name="Thoren M.H."/>
            <person name="Johannesson H."/>
        </authorList>
    </citation>
    <scope>NUCLEOTIDE SEQUENCE</scope>
    <source>
        <strain evidence="3">CBS 626.80</strain>
    </source>
</reference>
<feature type="chain" id="PRO_5042880832" evidence="2">
    <location>
        <begin position="31"/>
        <end position="211"/>
    </location>
</feature>
<proteinExistence type="predicted"/>
<feature type="region of interest" description="Disordered" evidence="1">
    <location>
        <begin position="113"/>
        <end position="137"/>
    </location>
</feature>
<dbReference type="AlphaFoldDB" id="A0AAN6SJI8"/>
<evidence type="ECO:0000313" key="3">
    <source>
        <dbReference type="EMBL" id="KAK3955638.1"/>
    </source>
</evidence>
<dbReference type="EMBL" id="MU859074">
    <property type="protein sequence ID" value="KAK3955638.1"/>
    <property type="molecule type" value="Genomic_DNA"/>
</dbReference>
<accession>A0AAN6SJI8</accession>
<name>A0AAN6SJI8_9PEZI</name>
<protein>
    <submittedName>
        <fullName evidence="3">Uncharacterized protein</fullName>
    </submittedName>
</protein>
<evidence type="ECO:0000256" key="1">
    <source>
        <dbReference type="SAM" id="MobiDB-lite"/>
    </source>
</evidence>
<keyword evidence="2" id="KW-0732">Signal</keyword>
<comment type="caution">
    <text evidence="3">The sequence shown here is derived from an EMBL/GenBank/DDBJ whole genome shotgun (WGS) entry which is preliminary data.</text>
</comment>
<dbReference type="Proteomes" id="UP001303222">
    <property type="component" value="Unassembled WGS sequence"/>
</dbReference>
<gene>
    <name evidence="3" type="ORF">QBC32DRAFT_29389</name>
</gene>
<organism evidence="3 4">
    <name type="scientific">Pseudoneurospora amorphoporcata</name>
    <dbReference type="NCBI Taxonomy" id="241081"/>
    <lineage>
        <taxon>Eukaryota</taxon>
        <taxon>Fungi</taxon>
        <taxon>Dikarya</taxon>
        <taxon>Ascomycota</taxon>
        <taxon>Pezizomycotina</taxon>
        <taxon>Sordariomycetes</taxon>
        <taxon>Sordariomycetidae</taxon>
        <taxon>Sordariales</taxon>
        <taxon>Sordariaceae</taxon>
        <taxon>Pseudoneurospora</taxon>
    </lineage>
</organism>
<feature type="signal peptide" evidence="2">
    <location>
        <begin position="1"/>
        <end position="30"/>
    </location>
</feature>
<sequence length="211" mass="24196">MPWSRLHEWFKEPPVRWILPGLLFLVNCSSFPPSCEPGTSFLLAPLGFTKMPHLNLDWLPAKDRLLPNFLHLASISRLKHQTGPRASHIATFLCPTLHTQNASRAYLIRPAMGHDPGVPGRRERPKNMWRPTQSLSQVPEKEKKISHKWCRAPSMPIPIPDRLDLSKQIFPPPGMSMHTPWVVYVRCGVGPVSGSINWQRQCQRIKRWVTL</sequence>
<reference evidence="3" key="1">
    <citation type="journal article" date="2023" name="Mol. Phylogenet. Evol.">
        <title>Genome-scale phylogeny and comparative genomics of the fungal order Sordariales.</title>
        <authorList>
            <person name="Hensen N."/>
            <person name="Bonometti L."/>
            <person name="Westerberg I."/>
            <person name="Brannstrom I.O."/>
            <person name="Guillou S."/>
            <person name="Cros-Aarteil S."/>
            <person name="Calhoun S."/>
            <person name="Haridas S."/>
            <person name="Kuo A."/>
            <person name="Mondo S."/>
            <person name="Pangilinan J."/>
            <person name="Riley R."/>
            <person name="LaButti K."/>
            <person name="Andreopoulos B."/>
            <person name="Lipzen A."/>
            <person name="Chen C."/>
            <person name="Yan M."/>
            <person name="Daum C."/>
            <person name="Ng V."/>
            <person name="Clum A."/>
            <person name="Steindorff A."/>
            <person name="Ohm R.A."/>
            <person name="Martin F."/>
            <person name="Silar P."/>
            <person name="Natvig D.O."/>
            <person name="Lalanne C."/>
            <person name="Gautier V."/>
            <person name="Ament-Velasquez S.L."/>
            <person name="Kruys A."/>
            <person name="Hutchinson M.I."/>
            <person name="Powell A.J."/>
            <person name="Barry K."/>
            <person name="Miller A.N."/>
            <person name="Grigoriev I.V."/>
            <person name="Debuchy R."/>
            <person name="Gladieux P."/>
            <person name="Hiltunen Thoren M."/>
            <person name="Johannesson H."/>
        </authorList>
    </citation>
    <scope>NUCLEOTIDE SEQUENCE</scope>
    <source>
        <strain evidence="3">CBS 626.80</strain>
    </source>
</reference>
<evidence type="ECO:0000256" key="2">
    <source>
        <dbReference type="SAM" id="SignalP"/>
    </source>
</evidence>
<evidence type="ECO:0000313" key="4">
    <source>
        <dbReference type="Proteomes" id="UP001303222"/>
    </source>
</evidence>
<keyword evidence="4" id="KW-1185">Reference proteome</keyword>